<evidence type="ECO:0000256" key="1">
    <source>
        <dbReference type="SAM" id="MobiDB-lite"/>
    </source>
</evidence>
<comment type="caution">
    <text evidence="2">The sequence shown here is derived from an EMBL/GenBank/DDBJ whole genome shotgun (WGS) entry which is preliminary data.</text>
</comment>
<reference evidence="2" key="1">
    <citation type="submission" date="2023-03" db="EMBL/GenBank/DDBJ databases">
        <title>Electrophorus voltai genome.</title>
        <authorList>
            <person name="Bian C."/>
        </authorList>
    </citation>
    <scope>NUCLEOTIDE SEQUENCE</scope>
    <source>
        <strain evidence="2">CB-2022</strain>
        <tissue evidence="2">Muscle</tissue>
    </source>
</reference>
<evidence type="ECO:0000313" key="3">
    <source>
        <dbReference type="Proteomes" id="UP001239994"/>
    </source>
</evidence>
<feature type="non-terminal residue" evidence="2">
    <location>
        <position position="102"/>
    </location>
</feature>
<dbReference type="EMBL" id="JAROKS010000003">
    <property type="protein sequence ID" value="KAK1805117.1"/>
    <property type="molecule type" value="Genomic_DNA"/>
</dbReference>
<gene>
    <name evidence="2" type="ORF">P4O66_019469</name>
</gene>
<dbReference type="Proteomes" id="UP001239994">
    <property type="component" value="Unassembled WGS sequence"/>
</dbReference>
<evidence type="ECO:0000313" key="2">
    <source>
        <dbReference type="EMBL" id="KAK1805117.1"/>
    </source>
</evidence>
<accession>A0AAD8ZTR8</accession>
<dbReference type="AlphaFoldDB" id="A0AAD8ZTR8"/>
<sequence length="102" mass="10544">MELCSRQCKGFDGSKSLFGSGGGSGGGASTTANLNDTFSNQLAQHSQVGQPAQQGGFKRPMSSPVHGMGDKSESIFTSDMLSPTMSIIISSDSEDDAKVQHA</sequence>
<protein>
    <submittedName>
        <fullName evidence="2">Uncharacterized protein</fullName>
    </submittedName>
</protein>
<name>A0AAD8ZTR8_9TELE</name>
<organism evidence="2 3">
    <name type="scientific">Electrophorus voltai</name>
    <dbReference type="NCBI Taxonomy" id="2609070"/>
    <lineage>
        <taxon>Eukaryota</taxon>
        <taxon>Metazoa</taxon>
        <taxon>Chordata</taxon>
        <taxon>Craniata</taxon>
        <taxon>Vertebrata</taxon>
        <taxon>Euteleostomi</taxon>
        <taxon>Actinopterygii</taxon>
        <taxon>Neopterygii</taxon>
        <taxon>Teleostei</taxon>
        <taxon>Ostariophysi</taxon>
        <taxon>Gymnotiformes</taxon>
        <taxon>Gymnotoidei</taxon>
        <taxon>Gymnotidae</taxon>
        <taxon>Electrophorus</taxon>
    </lineage>
</organism>
<feature type="compositionally biased region" description="Gly residues" evidence="1">
    <location>
        <begin position="19"/>
        <end position="28"/>
    </location>
</feature>
<feature type="region of interest" description="Disordered" evidence="1">
    <location>
        <begin position="1"/>
        <end position="75"/>
    </location>
</feature>
<keyword evidence="3" id="KW-1185">Reference proteome</keyword>
<feature type="compositionally biased region" description="Polar residues" evidence="1">
    <location>
        <begin position="30"/>
        <end position="53"/>
    </location>
</feature>
<proteinExistence type="predicted"/>